<keyword evidence="5" id="KW-0853">WD repeat</keyword>
<dbReference type="Proteomes" id="UP000245591">
    <property type="component" value="Unassembled WGS sequence"/>
</dbReference>
<comment type="subcellular location">
    <subcellularLocation>
        <location evidence="1">Nucleus</location>
    </subcellularLocation>
</comment>
<dbReference type="Pfam" id="PF00400">
    <property type="entry name" value="WD40"/>
    <property type="match status" value="5"/>
</dbReference>
<feature type="repeat" description="WD" evidence="5">
    <location>
        <begin position="403"/>
        <end position="444"/>
    </location>
</feature>
<comment type="caution">
    <text evidence="6">The sequence shown here is derived from an EMBL/GenBank/DDBJ whole genome shotgun (WGS) entry which is preliminary data.</text>
</comment>
<feature type="repeat" description="WD" evidence="5">
    <location>
        <begin position="454"/>
        <end position="488"/>
    </location>
</feature>
<dbReference type="SUPFAM" id="SSF50978">
    <property type="entry name" value="WD40 repeat-like"/>
    <property type="match status" value="1"/>
</dbReference>
<feature type="repeat" description="WD" evidence="5">
    <location>
        <begin position="259"/>
        <end position="289"/>
    </location>
</feature>
<dbReference type="PROSITE" id="PS50082">
    <property type="entry name" value="WD_REPEATS_2"/>
    <property type="match status" value="4"/>
</dbReference>
<dbReference type="InterPro" id="IPR036322">
    <property type="entry name" value="WD40_repeat_dom_sf"/>
</dbReference>
<gene>
    <name evidence="6" type="ORF">BB558_002349</name>
</gene>
<sequence length="564" mass="62598">MDVDQENVANKSKVISLIISQLSNYGYANLASAIAKHTNTRMTADSNDRLARLVFLGENYNESMNVEKTNREINMLRVKDDSFRVRNDSVSPKVSADELDLGDDSMKISPPAPRFSLWYQTSHKGPATTAAFSRNDKKIMDVDQENVANKSKVISLIISQLSNYGYANLASAIAKHTNTRMTADSNDRLARLVFLGENYNESMNVEKTNREINMLRVKDDSFRVRNDSVSPKVSADELDLGDDSMKISPPAPRFSLWYQTSHKGPATTAAFSRNGQYFATGSADSTLKVVSTERLKTPADKANPDEKPVIRTLYDHRSGVNEVAFHPNGLVLASCSDDQSVKFFDLTLAQGKRSFRFIQDNFAITSMSFHPIGDFLAYGSSNGKFCIYDIKTLSGFTPKVGVDDFHSKKINKIRFNHDGGLLTTCSDDGSIRLWDGISGKNIRNFMDAHEGNPVNSLTISKNSKYILSSGMDATTKLWDRNSGKVITTFQSKNEKFPNNSNVNCSTFSSFTFNESLILTNNPFSDSVVCWDPRNGKMLSSYGGFSDPIRCITASPTELGFIACR</sequence>
<evidence type="ECO:0000256" key="2">
    <source>
        <dbReference type="ARBA" id="ARBA00022664"/>
    </source>
</evidence>
<dbReference type="SMART" id="SM00320">
    <property type="entry name" value="WD40"/>
    <property type="match status" value="5"/>
</dbReference>
<dbReference type="InterPro" id="IPR001680">
    <property type="entry name" value="WD40_rpt"/>
</dbReference>
<feature type="repeat" description="WD" evidence="5">
    <location>
        <begin position="313"/>
        <end position="354"/>
    </location>
</feature>
<evidence type="ECO:0000256" key="5">
    <source>
        <dbReference type="PROSITE-ProRule" id="PRU00221"/>
    </source>
</evidence>
<evidence type="ECO:0000313" key="7">
    <source>
        <dbReference type="Proteomes" id="UP000245591"/>
    </source>
</evidence>
<dbReference type="GO" id="GO:0005848">
    <property type="term" value="C:mRNA cleavage stimulating factor complex"/>
    <property type="evidence" value="ECO:0007669"/>
    <property type="project" value="InterPro"/>
</dbReference>
<evidence type="ECO:0000313" key="6">
    <source>
        <dbReference type="EMBL" id="PWA01567.1"/>
    </source>
</evidence>
<dbReference type="InterPro" id="IPR044633">
    <property type="entry name" value="CstF1-like"/>
</dbReference>
<dbReference type="InterPro" id="IPR015943">
    <property type="entry name" value="WD40/YVTN_repeat-like_dom_sf"/>
</dbReference>
<dbReference type="CDD" id="cd00200">
    <property type="entry name" value="WD40"/>
    <property type="match status" value="1"/>
</dbReference>
<dbReference type="Gene3D" id="2.130.10.10">
    <property type="entry name" value="YVTN repeat-like/Quinoprotein amine dehydrogenase"/>
    <property type="match status" value="1"/>
</dbReference>
<evidence type="ECO:0000256" key="1">
    <source>
        <dbReference type="ARBA" id="ARBA00004123"/>
    </source>
</evidence>
<dbReference type="AlphaFoldDB" id="A0A2U1J8Z9"/>
<reference evidence="6 7" key="1">
    <citation type="journal article" date="2018" name="MBio">
        <title>Comparative Genomics Reveals the Core Gene Toolbox for the Fungus-Insect Symbiosis.</title>
        <authorList>
            <person name="Wang Y."/>
            <person name="Stata M."/>
            <person name="Wang W."/>
            <person name="Stajich J.E."/>
            <person name="White M.M."/>
            <person name="Moncalvo J.M."/>
        </authorList>
    </citation>
    <scope>NUCLEOTIDE SEQUENCE [LARGE SCALE GENOMIC DNA]</scope>
    <source>
        <strain evidence="6 7">AUS-126-30</strain>
    </source>
</reference>
<keyword evidence="3" id="KW-0539">Nucleus</keyword>
<dbReference type="PANTHER" id="PTHR44133:SF2">
    <property type="entry name" value="CLEAVAGE STIMULATION FACTOR SUBUNIT 1"/>
    <property type="match status" value="1"/>
</dbReference>
<dbReference type="GO" id="GO:0031124">
    <property type="term" value="P:mRNA 3'-end processing"/>
    <property type="evidence" value="ECO:0007669"/>
    <property type="project" value="InterPro"/>
</dbReference>
<proteinExistence type="predicted"/>
<protein>
    <recommendedName>
        <fullName evidence="4">Cleavage stimulation factor 50 kDa subunit</fullName>
    </recommendedName>
</protein>
<organism evidence="6 7">
    <name type="scientific">Smittium angustum</name>
    <dbReference type="NCBI Taxonomy" id="133377"/>
    <lineage>
        <taxon>Eukaryota</taxon>
        <taxon>Fungi</taxon>
        <taxon>Fungi incertae sedis</taxon>
        <taxon>Zoopagomycota</taxon>
        <taxon>Kickxellomycotina</taxon>
        <taxon>Harpellomycetes</taxon>
        <taxon>Harpellales</taxon>
        <taxon>Legeriomycetaceae</taxon>
        <taxon>Smittium</taxon>
    </lineage>
</organism>
<accession>A0A2U1J8Z9</accession>
<keyword evidence="2" id="KW-0507">mRNA processing</keyword>
<evidence type="ECO:0000256" key="4">
    <source>
        <dbReference type="ARBA" id="ARBA00029851"/>
    </source>
</evidence>
<dbReference type="EMBL" id="MBFU01000161">
    <property type="protein sequence ID" value="PWA01567.1"/>
    <property type="molecule type" value="Genomic_DNA"/>
</dbReference>
<dbReference type="GO" id="GO:0003723">
    <property type="term" value="F:RNA binding"/>
    <property type="evidence" value="ECO:0007669"/>
    <property type="project" value="TreeGrafter"/>
</dbReference>
<dbReference type="Gene3D" id="1.20.960.50">
    <property type="entry name" value="Cleavage stimulation factor subunit 1, dimerisation domain"/>
    <property type="match status" value="2"/>
</dbReference>
<dbReference type="PANTHER" id="PTHR44133">
    <property type="entry name" value="CLEAVAGE STIMULATION FACTOR SUBUNIT 1"/>
    <property type="match status" value="1"/>
</dbReference>
<dbReference type="PROSITE" id="PS50294">
    <property type="entry name" value="WD_REPEATS_REGION"/>
    <property type="match status" value="2"/>
</dbReference>
<keyword evidence="7" id="KW-1185">Reference proteome</keyword>
<dbReference type="InterPro" id="IPR038184">
    <property type="entry name" value="CSTF1_dimer_sf"/>
</dbReference>
<name>A0A2U1J8Z9_SMIAN</name>
<evidence type="ECO:0000256" key="3">
    <source>
        <dbReference type="ARBA" id="ARBA00023242"/>
    </source>
</evidence>